<sequence>PTNVRPTGRQSSTINNLVRAPVNTSGVGGSKQSTIRPNGYDDDESPTRNAGKSSRGGGGGGLGLGYGEYDKYYKNAPGGNNHVQAMPKFVLCYVCGRKYGTQSIDIHEPQCLEKWHIENARLPPNMRRPAPRKPDVHIGCFKQKNVFQFKFNYLLIY</sequence>
<dbReference type="PANTHER" id="PTHR13555:SF68">
    <property type="entry name" value="ZINC FINGER PROTEIN 474"/>
    <property type="match status" value="1"/>
</dbReference>
<evidence type="ECO:0000256" key="6">
    <source>
        <dbReference type="SAM" id="MobiDB-lite"/>
    </source>
</evidence>
<dbReference type="Proteomes" id="UP000677228">
    <property type="component" value="Unassembled WGS sequence"/>
</dbReference>
<organism evidence="9 10">
    <name type="scientific">Didymodactylos carnosus</name>
    <dbReference type="NCBI Taxonomy" id="1234261"/>
    <lineage>
        <taxon>Eukaryota</taxon>
        <taxon>Metazoa</taxon>
        <taxon>Spiralia</taxon>
        <taxon>Gnathifera</taxon>
        <taxon>Rotifera</taxon>
        <taxon>Eurotatoria</taxon>
        <taxon>Bdelloidea</taxon>
        <taxon>Philodinida</taxon>
        <taxon>Philodinidae</taxon>
        <taxon>Didymodactylos</taxon>
    </lineage>
</organism>
<dbReference type="GO" id="GO:0008270">
    <property type="term" value="F:zinc ion binding"/>
    <property type="evidence" value="ECO:0007669"/>
    <property type="project" value="UniProtKB-KW"/>
</dbReference>
<dbReference type="PANTHER" id="PTHR13555">
    <property type="entry name" value="C2H2 ZINC FINGER CGI-62-RELATED"/>
    <property type="match status" value="1"/>
</dbReference>
<evidence type="ECO:0000313" key="10">
    <source>
        <dbReference type="Proteomes" id="UP000682733"/>
    </source>
</evidence>
<dbReference type="Proteomes" id="UP000682733">
    <property type="component" value="Unassembled WGS sequence"/>
</dbReference>
<name>A0A8S2VX99_9BILA</name>
<keyword evidence="1" id="KW-0479">Metal-binding</keyword>
<keyword evidence="2" id="KW-0677">Repeat</keyword>
<accession>A0A8S2VX99</accession>
<dbReference type="EMBL" id="CAJOBA010076370">
    <property type="protein sequence ID" value="CAF4419741.1"/>
    <property type="molecule type" value="Genomic_DNA"/>
</dbReference>
<feature type="non-terminal residue" evidence="9">
    <location>
        <position position="1"/>
    </location>
</feature>
<dbReference type="PROSITE" id="PS52027">
    <property type="entry name" value="ZF_C2HC_C3H"/>
    <property type="match status" value="1"/>
</dbReference>
<dbReference type="Gene3D" id="3.30.160.60">
    <property type="entry name" value="Classic Zinc Finger"/>
    <property type="match status" value="1"/>
</dbReference>
<evidence type="ECO:0000256" key="5">
    <source>
        <dbReference type="PROSITE-ProRule" id="PRU01371"/>
    </source>
</evidence>
<evidence type="ECO:0000313" key="9">
    <source>
        <dbReference type="EMBL" id="CAF4419741.1"/>
    </source>
</evidence>
<keyword evidence="3 5" id="KW-0863">Zinc-finger</keyword>
<keyword evidence="4" id="KW-0862">Zinc</keyword>
<evidence type="ECO:0000256" key="4">
    <source>
        <dbReference type="ARBA" id="ARBA00022833"/>
    </source>
</evidence>
<dbReference type="InterPro" id="IPR049899">
    <property type="entry name" value="Znf_C2HC_C3H"/>
</dbReference>
<proteinExistence type="predicted"/>
<evidence type="ECO:0000256" key="3">
    <source>
        <dbReference type="ARBA" id="ARBA00022771"/>
    </source>
</evidence>
<evidence type="ECO:0000313" key="8">
    <source>
        <dbReference type="EMBL" id="CAF1607824.1"/>
    </source>
</evidence>
<feature type="region of interest" description="Disordered" evidence="6">
    <location>
        <begin position="1"/>
        <end position="60"/>
    </location>
</feature>
<feature type="domain" description="C2HC/C3H-type" evidence="7">
    <location>
        <begin position="88"/>
        <end position="117"/>
    </location>
</feature>
<dbReference type="Pfam" id="PF13913">
    <property type="entry name" value="zf-C2HC_2"/>
    <property type="match status" value="1"/>
</dbReference>
<comment type="caution">
    <text evidence="9">The sequence shown here is derived from an EMBL/GenBank/DDBJ whole genome shotgun (WGS) entry which is preliminary data.</text>
</comment>
<evidence type="ECO:0000256" key="1">
    <source>
        <dbReference type="ARBA" id="ARBA00022723"/>
    </source>
</evidence>
<feature type="compositionally biased region" description="Polar residues" evidence="6">
    <location>
        <begin position="1"/>
        <end position="36"/>
    </location>
</feature>
<protein>
    <recommendedName>
        <fullName evidence="7">C2HC/C3H-type domain-containing protein</fullName>
    </recommendedName>
</protein>
<evidence type="ECO:0000256" key="2">
    <source>
        <dbReference type="ARBA" id="ARBA00022737"/>
    </source>
</evidence>
<dbReference type="AlphaFoldDB" id="A0A8S2VX99"/>
<evidence type="ECO:0000259" key="7">
    <source>
        <dbReference type="PROSITE" id="PS52027"/>
    </source>
</evidence>
<dbReference type="InterPro" id="IPR026319">
    <property type="entry name" value="ZC2HC1A/B-like"/>
</dbReference>
<reference evidence="9" key="1">
    <citation type="submission" date="2021-02" db="EMBL/GenBank/DDBJ databases">
        <authorList>
            <person name="Nowell W R."/>
        </authorList>
    </citation>
    <scope>NUCLEOTIDE SEQUENCE</scope>
</reference>
<dbReference type="EMBL" id="CAJNOK010052293">
    <property type="protein sequence ID" value="CAF1607824.1"/>
    <property type="molecule type" value="Genomic_DNA"/>
</dbReference>
<gene>
    <name evidence="8" type="ORF">OVA965_LOCUS42475</name>
    <name evidence="9" type="ORF">TMI583_LOCUS44400</name>
</gene>